<sequence length="143" mass="14957">MGPEGEGTGQEGLGVDGLGPRTAPPHKALQPTLATTNPALLGTNVLQAIDHALQEVVEAIMHAQEAAAGGAAGIVRLASGGRAVLQLDQLVSIAELRRHKRAMIKLATKVTFTRISDAATVQRMFVDYLISNVANASRPPSYL</sequence>
<organism evidence="5 6">
    <name type="scientific">Haematococcus lacustris</name>
    <name type="common">Green alga</name>
    <name type="synonym">Haematococcus pluvialis</name>
    <dbReference type="NCBI Taxonomy" id="44745"/>
    <lineage>
        <taxon>Eukaryota</taxon>
        <taxon>Viridiplantae</taxon>
        <taxon>Chlorophyta</taxon>
        <taxon>core chlorophytes</taxon>
        <taxon>Chlorophyceae</taxon>
        <taxon>CS clade</taxon>
        <taxon>Chlamydomonadales</taxon>
        <taxon>Haematococcaceae</taxon>
        <taxon>Haematococcus</taxon>
    </lineage>
</organism>
<name>A0A699YNH5_HAELA</name>
<dbReference type="Pfam" id="PF08433">
    <property type="entry name" value="KTI12"/>
    <property type="match status" value="1"/>
</dbReference>
<dbReference type="AlphaFoldDB" id="A0A699YNH5"/>
<dbReference type="EMBL" id="BLLF01000424">
    <property type="protein sequence ID" value="GFH11673.1"/>
    <property type="molecule type" value="Genomic_DNA"/>
</dbReference>
<evidence type="ECO:0000313" key="6">
    <source>
        <dbReference type="Proteomes" id="UP000485058"/>
    </source>
</evidence>
<reference evidence="5 6" key="1">
    <citation type="submission" date="2020-02" db="EMBL/GenBank/DDBJ databases">
        <title>Draft genome sequence of Haematococcus lacustris strain NIES-144.</title>
        <authorList>
            <person name="Morimoto D."/>
            <person name="Nakagawa S."/>
            <person name="Yoshida T."/>
            <person name="Sawayama S."/>
        </authorList>
    </citation>
    <scope>NUCLEOTIDE SEQUENCE [LARGE SCALE GENOMIC DNA]</scope>
    <source>
        <strain evidence="5 6">NIES-144</strain>
    </source>
</reference>
<protein>
    <submittedName>
        <fullName evidence="5">Uncharacterized protein</fullName>
    </submittedName>
</protein>
<feature type="compositionally biased region" description="Gly residues" evidence="4">
    <location>
        <begin position="1"/>
        <end position="17"/>
    </location>
</feature>
<keyword evidence="1" id="KW-0547">Nucleotide-binding</keyword>
<gene>
    <name evidence="5" type="ORF">HaLaN_07211</name>
</gene>
<evidence type="ECO:0000256" key="2">
    <source>
        <dbReference type="ARBA" id="ARBA00022840"/>
    </source>
</evidence>
<comment type="caution">
    <text evidence="5">The sequence shown here is derived from an EMBL/GenBank/DDBJ whole genome shotgun (WGS) entry which is preliminary data.</text>
</comment>
<dbReference type="InterPro" id="IPR013641">
    <property type="entry name" value="KTI12/PSTK"/>
</dbReference>
<keyword evidence="2" id="KW-0067">ATP-binding</keyword>
<proteinExistence type="inferred from homology"/>
<dbReference type="Proteomes" id="UP000485058">
    <property type="component" value="Unassembled WGS sequence"/>
</dbReference>
<evidence type="ECO:0000256" key="1">
    <source>
        <dbReference type="ARBA" id="ARBA00022741"/>
    </source>
</evidence>
<accession>A0A699YNH5</accession>
<dbReference type="PANTHER" id="PTHR12435">
    <property type="match status" value="1"/>
</dbReference>
<dbReference type="GO" id="GO:0005524">
    <property type="term" value="F:ATP binding"/>
    <property type="evidence" value="ECO:0007669"/>
    <property type="project" value="UniProtKB-KW"/>
</dbReference>
<keyword evidence="6" id="KW-1185">Reference proteome</keyword>
<comment type="similarity">
    <text evidence="3">Belongs to the KTI12 family.</text>
</comment>
<evidence type="ECO:0000256" key="4">
    <source>
        <dbReference type="SAM" id="MobiDB-lite"/>
    </source>
</evidence>
<evidence type="ECO:0000256" key="3">
    <source>
        <dbReference type="ARBA" id="ARBA00025768"/>
    </source>
</evidence>
<evidence type="ECO:0000313" key="5">
    <source>
        <dbReference type="EMBL" id="GFH11673.1"/>
    </source>
</evidence>
<feature type="region of interest" description="Disordered" evidence="4">
    <location>
        <begin position="1"/>
        <end position="28"/>
    </location>
</feature>